<dbReference type="PROSITE" id="PS51683">
    <property type="entry name" value="SAM_OMT_II"/>
    <property type="match status" value="1"/>
</dbReference>
<dbReference type="InterPro" id="IPR001077">
    <property type="entry name" value="COMT_C"/>
</dbReference>
<dbReference type="SUPFAM" id="SSF46785">
    <property type="entry name" value="Winged helix' DNA-binding domain"/>
    <property type="match status" value="1"/>
</dbReference>
<dbReference type="InterPro" id="IPR036390">
    <property type="entry name" value="WH_DNA-bd_sf"/>
</dbReference>
<dbReference type="GO" id="GO:0046983">
    <property type="term" value="F:protein dimerization activity"/>
    <property type="evidence" value="ECO:0007669"/>
    <property type="project" value="InterPro"/>
</dbReference>
<evidence type="ECO:0000256" key="3">
    <source>
        <dbReference type="ARBA" id="ARBA00022691"/>
    </source>
</evidence>
<dbReference type="Proteomes" id="UP000580474">
    <property type="component" value="Unassembled WGS sequence"/>
</dbReference>
<dbReference type="Gene3D" id="1.10.287.1350">
    <property type="match status" value="1"/>
</dbReference>
<feature type="domain" description="O-methyltransferase dimerisation" evidence="5">
    <location>
        <begin position="14"/>
        <end position="83"/>
    </location>
</feature>
<keyword evidence="3" id="KW-0949">S-adenosyl-L-methionine</keyword>
<dbReference type="RefSeq" id="WP_246456682.1">
    <property type="nucleotide sequence ID" value="NZ_JACHIV010000001.1"/>
</dbReference>
<dbReference type="Pfam" id="PF00891">
    <property type="entry name" value="Methyltransf_2"/>
    <property type="match status" value="1"/>
</dbReference>
<feature type="domain" description="O-methyltransferase C-terminal" evidence="4">
    <location>
        <begin position="109"/>
        <end position="310"/>
    </location>
</feature>
<evidence type="ECO:0008006" key="8">
    <source>
        <dbReference type="Google" id="ProtNLM"/>
    </source>
</evidence>
<keyword evidence="1" id="KW-0489">Methyltransferase</keyword>
<comment type="caution">
    <text evidence="6">The sequence shown here is derived from an EMBL/GenBank/DDBJ whole genome shotgun (WGS) entry which is preliminary data.</text>
</comment>
<dbReference type="InterPro" id="IPR012967">
    <property type="entry name" value="COMT_dimerisation"/>
</dbReference>
<keyword evidence="7" id="KW-1185">Reference proteome</keyword>
<dbReference type="PANTHER" id="PTHR43712:SF2">
    <property type="entry name" value="O-METHYLTRANSFERASE CICE"/>
    <property type="match status" value="1"/>
</dbReference>
<dbReference type="AlphaFoldDB" id="A0A840NC24"/>
<evidence type="ECO:0000259" key="5">
    <source>
        <dbReference type="Pfam" id="PF08100"/>
    </source>
</evidence>
<gene>
    <name evidence="6" type="ORF">BJ969_000991</name>
</gene>
<proteinExistence type="predicted"/>
<dbReference type="PANTHER" id="PTHR43712">
    <property type="entry name" value="PUTATIVE (AFU_ORTHOLOGUE AFUA_4G14580)-RELATED"/>
    <property type="match status" value="1"/>
</dbReference>
<dbReference type="Gene3D" id="1.10.10.10">
    <property type="entry name" value="Winged helix-like DNA-binding domain superfamily/Winged helix DNA-binding domain"/>
    <property type="match status" value="1"/>
</dbReference>
<dbReference type="Pfam" id="PF08100">
    <property type="entry name" value="Dimerisation"/>
    <property type="match status" value="1"/>
</dbReference>
<reference evidence="6 7" key="1">
    <citation type="submission" date="2020-08" db="EMBL/GenBank/DDBJ databases">
        <title>Sequencing the genomes of 1000 actinobacteria strains.</title>
        <authorList>
            <person name="Klenk H.-P."/>
        </authorList>
    </citation>
    <scope>NUCLEOTIDE SEQUENCE [LARGE SCALE GENOMIC DNA]</scope>
    <source>
        <strain evidence="6 7">DSM 45582</strain>
    </source>
</reference>
<dbReference type="GO" id="GO:0008171">
    <property type="term" value="F:O-methyltransferase activity"/>
    <property type="evidence" value="ECO:0007669"/>
    <property type="project" value="InterPro"/>
</dbReference>
<evidence type="ECO:0000259" key="4">
    <source>
        <dbReference type="Pfam" id="PF00891"/>
    </source>
</evidence>
<evidence type="ECO:0000256" key="2">
    <source>
        <dbReference type="ARBA" id="ARBA00022679"/>
    </source>
</evidence>
<name>A0A840NC24_9PSEU</name>
<evidence type="ECO:0000313" key="6">
    <source>
        <dbReference type="EMBL" id="MBB5067903.1"/>
    </source>
</evidence>
<dbReference type="Gene3D" id="3.40.50.150">
    <property type="entry name" value="Vaccinia Virus protein VP39"/>
    <property type="match status" value="1"/>
</dbReference>
<organism evidence="6 7">
    <name type="scientific">Saccharopolyspora gloriosae</name>
    <dbReference type="NCBI Taxonomy" id="455344"/>
    <lineage>
        <taxon>Bacteria</taxon>
        <taxon>Bacillati</taxon>
        <taxon>Actinomycetota</taxon>
        <taxon>Actinomycetes</taxon>
        <taxon>Pseudonocardiales</taxon>
        <taxon>Pseudonocardiaceae</taxon>
        <taxon>Saccharopolyspora</taxon>
    </lineage>
</organism>
<protein>
    <recommendedName>
        <fullName evidence="8">O-methyltransferase</fullName>
    </recommendedName>
</protein>
<dbReference type="EMBL" id="JACHIV010000001">
    <property type="protein sequence ID" value="MBB5067903.1"/>
    <property type="molecule type" value="Genomic_DNA"/>
</dbReference>
<dbReference type="InterPro" id="IPR036388">
    <property type="entry name" value="WH-like_DNA-bd_sf"/>
</dbReference>
<dbReference type="GO" id="GO:0032259">
    <property type="term" value="P:methylation"/>
    <property type="evidence" value="ECO:0007669"/>
    <property type="project" value="UniProtKB-KW"/>
</dbReference>
<evidence type="ECO:0000313" key="7">
    <source>
        <dbReference type="Proteomes" id="UP000580474"/>
    </source>
</evidence>
<keyword evidence="2" id="KW-0808">Transferase</keyword>
<dbReference type="InterPro" id="IPR029063">
    <property type="entry name" value="SAM-dependent_MTases_sf"/>
</dbReference>
<evidence type="ECO:0000256" key="1">
    <source>
        <dbReference type="ARBA" id="ARBA00022603"/>
    </source>
</evidence>
<accession>A0A840NC24</accession>
<dbReference type="PIRSF" id="PIRSF005739">
    <property type="entry name" value="O-mtase"/>
    <property type="match status" value="1"/>
</dbReference>
<dbReference type="InterPro" id="IPR016461">
    <property type="entry name" value="COMT-like"/>
</dbReference>
<dbReference type="SUPFAM" id="SSF53335">
    <property type="entry name" value="S-adenosyl-L-methionine-dependent methyltransferases"/>
    <property type="match status" value="1"/>
</dbReference>
<dbReference type="CDD" id="cd02440">
    <property type="entry name" value="AdoMet_MTases"/>
    <property type="match status" value="1"/>
</dbReference>
<sequence>MASEPVDVWAMADLVTPFAVRTAATLRVADIVQDGPVPLDEIAKRSETRADPLGRVLRFLVRRGIFTEPEPDVFGPNEASRSLQSNAPGGSREWLDLDGAVGRADLAFVELIEQVRGHHPAYRAAFGRSFREDLAHSPQLSDSFDDLMESKSGEFVPSVAASLAWDRFDQVTDVGGGKGVLIAEIVERYPAVRGTVVDLAGPARAAEDYLESRGVRDRAEVVVGDFFDPLPAGADAYVLCDVLSDWEDEDAVRILTRCAEAAGPESSVIIIELLPDPDGEFTETDLRMMIYVGGRMRDMDRTERITAAAGLFVAAVTTLDDGHGIIECLPDR</sequence>